<evidence type="ECO:0000313" key="3">
    <source>
        <dbReference type="Proteomes" id="UP000248333"/>
    </source>
</evidence>
<proteinExistence type="predicted"/>
<dbReference type="Pfam" id="PF00582">
    <property type="entry name" value="Usp"/>
    <property type="match status" value="1"/>
</dbReference>
<dbReference type="OrthoDB" id="3472822at2"/>
<dbReference type="CDD" id="cd00293">
    <property type="entry name" value="USP-like"/>
    <property type="match status" value="1"/>
</dbReference>
<evidence type="ECO:0000259" key="1">
    <source>
        <dbReference type="Pfam" id="PF00582"/>
    </source>
</evidence>
<comment type="caution">
    <text evidence="2">The sequence shown here is derived from an EMBL/GenBank/DDBJ whole genome shotgun (WGS) entry which is preliminary data.</text>
</comment>
<feature type="domain" description="UspA" evidence="1">
    <location>
        <begin position="8"/>
        <end position="145"/>
    </location>
</feature>
<dbReference type="InterPro" id="IPR006016">
    <property type="entry name" value="UspA"/>
</dbReference>
<dbReference type="Proteomes" id="UP000248333">
    <property type="component" value="Unassembled WGS sequence"/>
</dbReference>
<accession>A0A318NI20</accession>
<keyword evidence="3" id="KW-1185">Reference proteome</keyword>
<dbReference type="Gene3D" id="3.40.50.12370">
    <property type="match status" value="1"/>
</dbReference>
<dbReference type="AlphaFoldDB" id="A0A318NI20"/>
<dbReference type="RefSeq" id="WP_110564583.1">
    <property type="nucleotide sequence ID" value="NZ_PYBV01000019.1"/>
</dbReference>
<dbReference type="EMBL" id="PYBV01000019">
    <property type="protein sequence ID" value="PYC69325.1"/>
    <property type="molecule type" value="Genomic_DNA"/>
</dbReference>
<gene>
    <name evidence="2" type="ORF">C7C45_16760</name>
</gene>
<name>A0A318NI20_9ACTN</name>
<protein>
    <recommendedName>
        <fullName evidence="1">UspA domain-containing protein</fullName>
    </recommendedName>
</protein>
<evidence type="ECO:0000313" key="2">
    <source>
        <dbReference type="EMBL" id="PYC69325.1"/>
    </source>
</evidence>
<reference evidence="2 3" key="1">
    <citation type="submission" date="2018-03" db="EMBL/GenBank/DDBJ databases">
        <title>Bioinformatic expansion and discovery of thiopeptide antibiotics.</title>
        <authorList>
            <person name="Schwalen C.J."/>
            <person name="Hudson G.A."/>
            <person name="Mitchell D.A."/>
        </authorList>
    </citation>
    <scope>NUCLEOTIDE SEQUENCE [LARGE SCALE GENOMIC DNA]</scope>
    <source>
        <strain evidence="2 3">NRRL 8041</strain>
    </source>
</reference>
<organism evidence="2 3">
    <name type="scientific">Micromonospora arborensis</name>
    <dbReference type="NCBI Taxonomy" id="2116518"/>
    <lineage>
        <taxon>Bacteria</taxon>
        <taxon>Bacillati</taxon>
        <taxon>Actinomycetota</taxon>
        <taxon>Actinomycetes</taxon>
        <taxon>Micromonosporales</taxon>
        <taxon>Micromonosporaceae</taxon>
        <taxon>Micromonospora</taxon>
    </lineage>
</organism>
<sequence length="167" mass="18624">MNHPAAARRIVVGVDRSFAGMQALRRAVQLARRDGAQVDAVRAWVFAPTWRPGTLTWRWQDECDRAAQVYLRGVFDAALGGLPRDVAVRLVVTQGYAGQVLVDHAHRESDVLVLGSPERGRFGRSRGHVTRYCVERAAVPVIAVPAPSWARAATIRRFARDLERFSR</sequence>
<dbReference type="SUPFAM" id="SSF52402">
    <property type="entry name" value="Adenine nucleotide alpha hydrolases-like"/>
    <property type="match status" value="1"/>
</dbReference>